<evidence type="ECO:0000313" key="4">
    <source>
        <dbReference type="Proteomes" id="UP000887578"/>
    </source>
</evidence>
<protein>
    <submittedName>
        <fullName evidence="5">SH2 domain-containing protein</fullName>
    </submittedName>
</protein>
<evidence type="ECO:0000259" key="3">
    <source>
        <dbReference type="PROSITE" id="PS50001"/>
    </source>
</evidence>
<accession>A0A914PXG7</accession>
<proteinExistence type="predicted"/>
<sequence length="168" mass="19249">MDRFKASKLLKNDGDFLIRLGKSMDDLLYKPVLSVKWRQRNYHFLIKEFNSLFWIEKSQFASIASLIRYYLNTKKPVTQNSGVILGTAILSKKFNTSIAKSQKEKRGREETTDLTQWPSESHIGEVLEASRSFSYALLGENAPFILQNLGKIAAICAIIIFLYICTVF</sequence>
<keyword evidence="2" id="KW-1133">Transmembrane helix</keyword>
<feature type="domain" description="SH2" evidence="3">
    <location>
        <begin position="1"/>
        <end position="89"/>
    </location>
</feature>
<reference evidence="5" key="1">
    <citation type="submission" date="2022-11" db="UniProtKB">
        <authorList>
            <consortium name="WormBaseParasite"/>
        </authorList>
    </citation>
    <scope>IDENTIFICATION</scope>
</reference>
<dbReference type="InterPro" id="IPR051853">
    <property type="entry name" value="SH2-Ras-GEF_adapter"/>
</dbReference>
<dbReference type="PROSITE" id="PS50001">
    <property type="entry name" value="SH2"/>
    <property type="match status" value="1"/>
</dbReference>
<keyword evidence="2" id="KW-0812">Transmembrane</keyword>
<evidence type="ECO:0000256" key="1">
    <source>
        <dbReference type="PROSITE-ProRule" id="PRU00191"/>
    </source>
</evidence>
<organism evidence="4 5">
    <name type="scientific">Panagrolaimus davidi</name>
    <dbReference type="NCBI Taxonomy" id="227884"/>
    <lineage>
        <taxon>Eukaryota</taxon>
        <taxon>Metazoa</taxon>
        <taxon>Ecdysozoa</taxon>
        <taxon>Nematoda</taxon>
        <taxon>Chromadorea</taxon>
        <taxon>Rhabditida</taxon>
        <taxon>Tylenchina</taxon>
        <taxon>Panagrolaimomorpha</taxon>
        <taxon>Panagrolaimoidea</taxon>
        <taxon>Panagrolaimidae</taxon>
        <taxon>Panagrolaimus</taxon>
    </lineage>
</organism>
<dbReference type="PANTHER" id="PTHR14247:SF8">
    <property type="entry name" value="RAS-GEF DOMAIN-CONTAINING PROTEIN"/>
    <property type="match status" value="1"/>
</dbReference>
<dbReference type="InterPro" id="IPR000980">
    <property type="entry name" value="SH2"/>
</dbReference>
<dbReference type="Gene3D" id="3.30.505.10">
    <property type="entry name" value="SH2 domain"/>
    <property type="match status" value="1"/>
</dbReference>
<dbReference type="WBParaSite" id="PDA_v2.g23513.t1">
    <property type="protein sequence ID" value="PDA_v2.g23513.t1"/>
    <property type="gene ID" value="PDA_v2.g23513"/>
</dbReference>
<name>A0A914PXG7_9BILA</name>
<keyword evidence="4" id="KW-1185">Reference proteome</keyword>
<evidence type="ECO:0000313" key="5">
    <source>
        <dbReference type="WBParaSite" id="PDA_v2.g23513.t1"/>
    </source>
</evidence>
<dbReference type="PANTHER" id="PTHR14247">
    <property type="entry name" value="BREAST CANCER ANTI-ESTROGEN RESISTANCE PROTEIN 3 HOMOLOG-LIKE PROTEIN"/>
    <property type="match status" value="1"/>
</dbReference>
<keyword evidence="1" id="KW-0727">SH2 domain</keyword>
<dbReference type="Proteomes" id="UP000887578">
    <property type="component" value="Unplaced"/>
</dbReference>
<dbReference type="InterPro" id="IPR036860">
    <property type="entry name" value="SH2_dom_sf"/>
</dbReference>
<dbReference type="Pfam" id="PF00017">
    <property type="entry name" value="SH2"/>
    <property type="match status" value="1"/>
</dbReference>
<dbReference type="SUPFAM" id="SSF55550">
    <property type="entry name" value="SH2 domain"/>
    <property type="match status" value="1"/>
</dbReference>
<feature type="transmembrane region" description="Helical" evidence="2">
    <location>
        <begin position="144"/>
        <end position="164"/>
    </location>
</feature>
<evidence type="ECO:0000256" key="2">
    <source>
        <dbReference type="SAM" id="Phobius"/>
    </source>
</evidence>
<dbReference type="AlphaFoldDB" id="A0A914PXG7"/>
<dbReference type="SMART" id="SM00252">
    <property type="entry name" value="SH2"/>
    <property type="match status" value="1"/>
</dbReference>
<keyword evidence="2" id="KW-0472">Membrane</keyword>